<feature type="region of interest" description="Disordered" evidence="1">
    <location>
        <begin position="205"/>
        <end position="356"/>
    </location>
</feature>
<dbReference type="Proteomes" id="UP000076738">
    <property type="component" value="Unassembled WGS sequence"/>
</dbReference>
<dbReference type="EMBL" id="KV417315">
    <property type="protein sequence ID" value="KZO92009.1"/>
    <property type="molecule type" value="Genomic_DNA"/>
</dbReference>
<feature type="compositionally biased region" description="Low complexity" evidence="1">
    <location>
        <begin position="157"/>
        <end position="168"/>
    </location>
</feature>
<gene>
    <name evidence="2" type="ORF">CALVIDRAFT_329330</name>
</gene>
<feature type="compositionally biased region" description="Polar residues" evidence="1">
    <location>
        <begin position="257"/>
        <end position="267"/>
    </location>
</feature>
<protein>
    <submittedName>
        <fullName evidence="2">Uncharacterized protein</fullName>
    </submittedName>
</protein>
<feature type="compositionally biased region" description="Low complexity" evidence="1">
    <location>
        <begin position="124"/>
        <end position="138"/>
    </location>
</feature>
<feature type="compositionally biased region" description="Basic and acidic residues" evidence="1">
    <location>
        <begin position="105"/>
        <end position="123"/>
    </location>
</feature>
<name>A0A167HUZ0_CALVF</name>
<evidence type="ECO:0000313" key="2">
    <source>
        <dbReference type="EMBL" id="KZO92009.1"/>
    </source>
</evidence>
<feature type="region of interest" description="Disordered" evidence="1">
    <location>
        <begin position="86"/>
        <end position="183"/>
    </location>
</feature>
<keyword evidence="3" id="KW-1185">Reference proteome</keyword>
<feature type="compositionally biased region" description="Low complexity" evidence="1">
    <location>
        <begin position="214"/>
        <end position="236"/>
    </location>
</feature>
<dbReference type="AlphaFoldDB" id="A0A167HUZ0"/>
<accession>A0A167HUZ0</accession>
<proteinExistence type="predicted"/>
<organism evidence="2 3">
    <name type="scientific">Calocera viscosa (strain TUFC12733)</name>
    <dbReference type="NCBI Taxonomy" id="1330018"/>
    <lineage>
        <taxon>Eukaryota</taxon>
        <taxon>Fungi</taxon>
        <taxon>Dikarya</taxon>
        <taxon>Basidiomycota</taxon>
        <taxon>Agaricomycotina</taxon>
        <taxon>Dacrymycetes</taxon>
        <taxon>Dacrymycetales</taxon>
        <taxon>Dacrymycetaceae</taxon>
        <taxon>Calocera</taxon>
    </lineage>
</organism>
<evidence type="ECO:0000313" key="3">
    <source>
        <dbReference type="Proteomes" id="UP000076738"/>
    </source>
</evidence>
<evidence type="ECO:0000256" key="1">
    <source>
        <dbReference type="SAM" id="MobiDB-lite"/>
    </source>
</evidence>
<reference evidence="2 3" key="1">
    <citation type="journal article" date="2016" name="Mol. Biol. Evol.">
        <title>Comparative Genomics of Early-Diverging Mushroom-Forming Fungi Provides Insights into the Origins of Lignocellulose Decay Capabilities.</title>
        <authorList>
            <person name="Nagy L.G."/>
            <person name="Riley R."/>
            <person name="Tritt A."/>
            <person name="Adam C."/>
            <person name="Daum C."/>
            <person name="Floudas D."/>
            <person name="Sun H."/>
            <person name="Yadav J.S."/>
            <person name="Pangilinan J."/>
            <person name="Larsson K.H."/>
            <person name="Matsuura K."/>
            <person name="Barry K."/>
            <person name="Labutti K."/>
            <person name="Kuo R."/>
            <person name="Ohm R.A."/>
            <person name="Bhattacharya S.S."/>
            <person name="Shirouzu T."/>
            <person name="Yoshinaga Y."/>
            <person name="Martin F.M."/>
            <person name="Grigoriev I.V."/>
            <person name="Hibbett D.S."/>
        </authorList>
    </citation>
    <scope>NUCLEOTIDE SEQUENCE [LARGE SCALE GENOMIC DNA]</scope>
    <source>
        <strain evidence="2 3">TUFC12733</strain>
    </source>
</reference>
<sequence length="356" mass="38658">MWMLAKRPSKMLGAKFADWEGRFLEELTNLTSTETRHPTLAALMAPEHDILRDLVDALQSERVGPLLDRWFVRHIDGLEARNERQANLDAGNASQTSRQGWHIPPRTDDHSAPVPRWHMDHKTTQTTSTSASTMQARTGPGQPTYENVPLPRNGPISPASASAQGSSSHTVPSRARTPGPAGLSVHSLRWNTMAYRLPPWTIQRPLTPPPPLPGGYTYPKTTQTSSTSASTMQAWTGPGQTTYENVPLPRNGPISPASASAQGSSFHTVPPRAKTPGPERHPPPTTSMATAGPSSPPPGSQIVLPRAQTPALVPIMWRPIAGPSNPRPGKARGGYETDAPPSTTKRSWFRRDDSRP</sequence>